<dbReference type="EMBL" id="PVWO01000032">
    <property type="protein sequence ID" value="PSB58518.1"/>
    <property type="molecule type" value="Genomic_DNA"/>
</dbReference>
<organism evidence="1 2">
    <name type="scientific">Chamaesiphon polymorphus CCALA 037</name>
    <dbReference type="NCBI Taxonomy" id="2107692"/>
    <lineage>
        <taxon>Bacteria</taxon>
        <taxon>Bacillati</taxon>
        <taxon>Cyanobacteriota</taxon>
        <taxon>Cyanophyceae</taxon>
        <taxon>Gomontiellales</taxon>
        <taxon>Chamaesiphonaceae</taxon>
        <taxon>Chamaesiphon</taxon>
    </lineage>
</organism>
<evidence type="ECO:0000313" key="2">
    <source>
        <dbReference type="Proteomes" id="UP000238937"/>
    </source>
</evidence>
<dbReference type="OrthoDB" id="210273at2"/>
<comment type="caution">
    <text evidence="1">The sequence shown here is derived from an EMBL/GenBank/DDBJ whole genome shotgun (WGS) entry which is preliminary data.</text>
</comment>
<dbReference type="PANTHER" id="PTHR37841:SF1">
    <property type="entry name" value="DUF3298 DOMAIN-CONTAINING PROTEIN"/>
    <property type="match status" value="1"/>
</dbReference>
<gene>
    <name evidence="1" type="ORF">C7B77_04410</name>
</gene>
<dbReference type="RefSeq" id="WP_106300699.1">
    <property type="nucleotide sequence ID" value="NZ_PVWO01000032.1"/>
</dbReference>
<dbReference type="PANTHER" id="PTHR37841">
    <property type="entry name" value="GLR2918 PROTEIN"/>
    <property type="match status" value="1"/>
</dbReference>
<evidence type="ECO:0008006" key="3">
    <source>
        <dbReference type="Google" id="ProtNLM"/>
    </source>
</evidence>
<proteinExistence type="predicted"/>
<evidence type="ECO:0000313" key="1">
    <source>
        <dbReference type="EMBL" id="PSB58518.1"/>
    </source>
</evidence>
<dbReference type="AlphaFoldDB" id="A0A2T1GL72"/>
<protein>
    <recommendedName>
        <fullName evidence="3">WG repeat-containing protein</fullName>
    </recommendedName>
</protein>
<dbReference type="SUPFAM" id="SSF69360">
    <property type="entry name" value="Cell wall binding repeat"/>
    <property type="match status" value="2"/>
</dbReference>
<dbReference type="Proteomes" id="UP000238937">
    <property type="component" value="Unassembled WGS sequence"/>
</dbReference>
<accession>A0A2T1GL72</accession>
<name>A0A2T1GL72_9CYAN</name>
<dbReference type="Pfam" id="PF14903">
    <property type="entry name" value="WG_beta_rep"/>
    <property type="match status" value="8"/>
</dbReference>
<keyword evidence="2" id="KW-1185">Reference proteome</keyword>
<dbReference type="InterPro" id="IPR032774">
    <property type="entry name" value="WG_beta_rep"/>
</dbReference>
<reference evidence="1 2" key="1">
    <citation type="submission" date="2018-03" db="EMBL/GenBank/DDBJ databases">
        <title>The ancient ancestry and fast evolution of plastids.</title>
        <authorList>
            <person name="Moore K.R."/>
            <person name="Magnabosco C."/>
            <person name="Momper L."/>
            <person name="Gold D.A."/>
            <person name="Bosak T."/>
            <person name="Fournier G.P."/>
        </authorList>
    </citation>
    <scope>NUCLEOTIDE SEQUENCE [LARGE SCALE GENOMIC DNA]</scope>
    <source>
        <strain evidence="1 2">CCALA 037</strain>
    </source>
</reference>
<sequence length="362" mass="38778">MDLIIRPQKLPGIVKLSALVIILFTWGVDAAPPIAKMEFAIAPKFDAAGDFSEGLAPVGFRDDTKAPDSAGNVEIGSYGYIDRTGKLTIPAQFFEASNFSEGLAAVRTRSQQDGKSSLFGYIDKNGKSVIAPQFTSAGKFSGGLAPVIALDGKGYIDRRGQMVFKLKYDSIGDFSEGLAPVGIEIEGSAYQQQKYGYIDRRGRLVIPFKFITAGKFSQGLALAELPNNGTRGYINKLGKFTIENPKLDIYRAGDFQEGMAAVELSGGACSAAAYCEHTYIDRQGKVVFFSQFVAAGAFSSGLAPVAIGGGGRDAGGFYPATNWGFINQQGKLMTDTKFDDAGTFSQGLARVKIDGKYGYIRR</sequence>